<dbReference type="Proteomes" id="UP000178222">
    <property type="component" value="Unassembled WGS sequence"/>
</dbReference>
<dbReference type="InterPro" id="IPR008921">
    <property type="entry name" value="DNA_pol3_clamp-load_cplx_C"/>
</dbReference>
<gene>
    <name evidence="9" type="ORF">A3J30_00015</name>
</gene>
<dbReference type="PANTHER" id="PTHR34388">
    <property type="entry name" value="DNA POLYMERASE III SUBUNIT DELTA"/>
    <property type="match status" value="1"/>
</dbReference>
<comment type="caution">
    <text evidence="9">The sequence shown here is derived from an EMBL/GenBank/DDBJ whole genome shotgun (WGS) entry which is preliminary data.</text>
</comment>
<evidence type="ECO:0000256" key="1">
    <source>
        <dbReference type="ARBA" id="ARBA00012417"/>
    </source>
</evidence>
<evidence type="ECO:0000313" key="9">
    <source>
        <dbReference type="EMBL" id="OHA75837.1"/>
    </source>
</evidence>
<dbReference type="EC" id="2.7.7.7" evidence="1"/>
<evidence type="ECO:0000259" key="8">
    <source>
        <dbReference type="Pfam" id="PF21694"/>
    </source>
</evidence>
<organism evidence="9 10">
    <name type="scientific">Candidatus Wildermuthbacteria bacterium RIFCSPLOWO2_02_FULL_47_9c</name>
    <dbReference type="NCBI Taxonomy" id="1802466"/>
    <lineage>
        <taxon>Bacteria</taxon>
        <taxon>Candidatus Wildermuthiibacteriota</taxon>
    </lineage>
</organism>
<keyword evidence="3" id="KW-0548">Nucleotidyltransferase</keyword>
<name>A0A1G2RSQ5_9BACT</name>
<dbReference type="AlphaFoldDB" id="A0A1G2RSQ5"/>
<evidence type="ECO:0000256" key="5">
    <source>
        <dbReference type="ARBA" id="ARBA00022932"/>
    </source>
</evidence>
<dbReference type="Pfam" id="PF21694">
    <property type="entry name" value="DNA_pol3_delta_C"/>
    <property type="match status" value="1"/>
</dbReference>
<keyword evidence="5" id="KW-0239">DNA-directed DNA polymerase</keyword>
<dbReference type="EMBL" id="MHUL01000050">
    <property type="protein sequence ID" value="OHA75837.1"/>
    <property type="molecule type" value="Genomic_DNA"/>
</dbReference>
<protein>
    <recommendedName>
        <fullName evidence="1">DNA-directed DNA polymerase</fullName>
        <ecNumber evidence="1">2.7.7.7</ecNumber>
    </recommendedName>
</protein>
<evidence type="ECO:0000313" key="10">
    <source>
        <dbReference type="Proteomes" id="UP000178222"/>
    </source>
</evidence>
<comment type="catalytic activity">
    <reaction evidence="7">
        <text>DNA(n) + a 2'-deoxyribonucleoside 5'-triphosphate = DNA(n+1) + diphosphate</text>
        <dbReference type="Rhea" id="RHEA:22508"/>
        <dbReference type="Rhea" id="RHEA-COMP:17339"/>
        <dbReference type="Rhea" id="RHEA-COMP:17340"/>
        <dbReference type="ChEBI" id="CHEBI:33019"/>
        <dbReference type="ChEBI" id="CHEBI:61560"/>
        <dbReference type="ChEBI" id="CHEBI:173112"/>
        <dbReference type="EC" id="2.7.7.7"/>
    </reaction>
</comment>
<proteinExistence type="inferred from homology"/>
<evidence type="ECO:0000256" key="7">
    <source>
        <dbReference type="ARBA" id="ARBA00049244"/>
    </source>
</evidence>
<reference evidence="9 10" key="1">
    <citation type="journal article" date="2016" name="Nat. Commun.">
        <title>Thousands of microbial genomes shed light on interconnected biogeochemical processes in an aquifer system.</title>
        <authorList>
            <person name="Anantharaman K."/>
            <person name="Brown C.T."/>
            <person name="Hug L.A."/>
            <person name="Sharon I."/>
            <person name="Castelle C.J."/>
            <person name="Probst A.J."/>
            <person name="Thomas B.C."/>
            <person name="Singh A."/>
            <person name="Wilkins M.J."/>
            <person name="Karaoz U."/>
            <person name="Brodie E.L."/>
            <person name="Williams K.H."/>
            <person name="Hubbard S.S."/>
            <person name="Banfield J.F."/>
        </authorList>
    </citation>
    <scope>NUCLEOTIDE SEQUENCE [LARGE SCALE GENOMIC DNA]</scope>
</reference>
<dbReference type="InterPro" id="IPR005790">
    <property type="entry name" value="DNA_polIII_delta"/>
</dbReference>
<dbReference type="GO" id="GO:0009360">
    <property type="term" value="C:DNA polymerase III complex"/>
    <property type="evidence" value="ECO:0007669"/>
    <property type="project" value="TreeGrafter"/>
</dbReference>
<dbReference type="GO" id="GO:0003887">
    <property type="term" value="F:DNA-directed DNA polymerase activity"/>
    <property type="evidence" value="ECO:0007669"/>
    <property type="project" value="UniProtKB-KW"/>
</dbReference>
<dbReference type="PANTHER" id="PTHR34388:SF1">
    <property type="entry name" value="DNA POLYMERASE III SUBUNIT DELTA"/>
    <property type="match status" value="1"/>
</dbReference>
<dbReference type="NCBIfam" id="TIGR01128">
    <property type="entry name" value="holA"/>
    <property type="match status" value="1"/>
</dbReference>
<dbReference type="Gene3D" id="1.20.272.10">
    <property type="match status" value="1"/>
</dbReference>
<comment type="similarity">
    <text evidence="6">Belongs to the DNA polymerase HolA subunit family.</text>
</comment>
<sequence length="130" mass="14934">MALLVNSQEEADVFAMVEAVAQKDKKRALNLLYRHLQKGDSPSYLSSMLQYQFRTLLQIRDMAERKLSYGAMLQKTKLHPYVLKKGMQIARNFSLSELKSIYEKLFILEKQLKMGKGEPGGVFDLLFATL</sequence>
<evidence type="ECO:0000256" key="2">
    <source>
        <dbReference type="ARBA" id="ARBA00022679"/>
    </source>
</evidence>
<keyword evidence="4" id="KW-0235">DNA replication</keyword>
<accession>A0A1G2RSQ5</accession>
<dbReference type="GO" id="GO:0006261">
    <property type="term" value="P:DNA-templated DNA replication"/>
    <property type="evidence" value="ECO:0007669"/>
    <property type="project" value="TreeGrafter"/>
</dbReference>
<evidence type="ECO:0000256" key="4">
    <source>
        <dbReference type="ARBA" id="ARBA00022705"/>
    </source>
</evidence>
<evidence type="ECO:0000256" key="3">
    <source>
        <dbReference type="ARBA" id="ARBA00022695"/>
    </source>
</evidence>
<dbReference type="SUPFAM" id="SSF48019">
    <property type="entry name" value="post-AAA+ oligomerization domain-like"/>
    <property type="match status" value="1"/>
</dbReference>
<feature type="domain" description="DNA polymerase III delta subunit-like C-terminal" evidence="8">
    <location>
        <begin position="10"/>
        <end position="128"/>
    </location>
</feature>
<dbReference type="GO" id="GO:0003677">
    <property type="term" value="F:DNA binding"/>
    <property type="evidence" value="ECO:0007669"/>
    <property type="project" value="InterPro"/>
</dbReference>
<keyword evidence="2" id="KW-0808">Transferase</keyword>
<dbReference type="InterPro" id="IPR048466">
    <property type="entry name" value="DNA_pol3_delta-like_C"/>
</dbReference>
<evidence type="ECO:0000256" key="6">
    <source>
        <dbReference type="ARBA" id="ARBA00034754"/>
    </source>
</evidence>